<keyword evidence="2" id="KW-0238">DNA-binding</keyword>
<name>A0A162WQ65_9FLAO</name>
<dbReference type="SUPFAM" id="SSF48452">
    <property type="entry name" value="TPR-like"/>
    <property type="match status" value="2"/>
</dbReference>
<dbReference type="PROSITE" id="PS01124">
    <property type="entry name" value="HTH_ARAC_FAMILY_2"/>
    <property type="match status" value="1"/>
</dbReference>
<feature type="transmembrane region" description="Helical" evidence="4">
    <location>
        <begin position="388"/>
        <end position="408"/>
    </location>
</feature>
<dbReference type="GO" id="GO:0003700">
    <property type="term" value="F:DNA-binding transcription factor activity"/>
    <property type="evidence" value="ECO:0007669"/>
    <property type="project" value="InterPro"/>
</dbReference>
<evidence type="ECO:0000256" key="1">
    <source>
        <dbReference type="ARBA" id="ARBA00023015"/>
    </source>
</evidence>
<evidence type="ECO:0000313" key="6">
    <source>
        <dbReference type="EMBL" id="KZS38230.1"/>
    </source>
</evidence>
<dbReference type="InterPro" id="IPR011990">
    <property type="entry name" value="TPR-like_helical_dom_sf"/>
</dbReference>
<evidence type="ECO:0000256" key="2">
    <source>
        <dbReference type="ARBA" id="ARBA00023125"/>
    </source>
</evidence>
<sequence length="556" mass="65126">MTTSHTYNRHYASIKLKDNLIQSKKTPDSLQNKTYKELENRFNANRSDSLLVTTYSYAYLRKAKKESNTFEIANGYHMLCQITIGDLDTSVKYADSIIDLTKNKRYKKYPTRGYLFKGLICFSKHQYSKALDSYLLALRSAELDDDAENIIALKHNIALLRHTLGEDRKALETYLDNLKFIKTQDTLVKFRPHYVTTLFKISSTFNDLKNVDSGLIYIKKTIKTSLAKKPQYYYKEALINYGINSYLRKDYQSAIDSLTKAEKLLGPNSIYASKVKSYLWLGKSNMALNRESKAFVYFKKVDSMTEMSNYSASIRDAYTTLIDHYKKIDDKDNQLRLMQKLIQYDSVTNKNNKRLNVDIVRNYDTAQLIKEKDLLIKDVQNQNQKTKYNSFLIGVLSIFMITLFYYFFYKRKRLQDQKGFNKRLENIKNKKIKKGKELEIDTKVTNNIIQKLEKFENSEAFLDSNLTMAKVAKSFKTNSTYLSKIINTHKKKNFAKYLNDLRIEYAIKKIKTDRKFRLYAIKSIAKDVGFNSVQSFSNAFYKKTGKYPSEFIRKID</sequence>
<dbReference type="GO" id="GO:0043565">
    <property type="term" value="F:sequence-specific DNA binding"/>
    <property type="evidence" value="ECO:0007669"/>
    <property type="project" value="InterPro"/>
</dbReference>
<dbReference type="SMART" id="SM00342">
    <property type="entry name" value="HTH_ARAC"/>
    <property type="match status" value="1"/>
</dbReference>
<comment type="caution">
    <text evidence="6">The sequence shown here is derived from an EMBL/GenBank/DDBJ whole genome shotgun (WGS) entry which is preliminary data.</text>
</comment>
<keyword evidence="4" id="KW-0472">Membrane</keyword>
<dbReference type="InterPro" id="IPR009057">
    <property type="entry name" value="Homeodomain-like_sf"/>
</dbReference>
<dbReference type="PANTHER" id="PTHR43280:SF2">
    <property type="entry name" value="HTH-TYPE TRANSCRIPTIONAL REGULATOR EXSA"/>
    <property type="match status" value="1"/>
</dbReference>
<keyword evidence="7" id="KW-1185">Reference proteome</keyword>
<dbReference type="STRING" id="1642818.AWE51_19530"/>
<evidence type="ECO:0000313" key="7">
    <source>
        <dbReference type="Proteomes" id="UP000076715"/>
    </source>
</evidence>
<accession>A0A162WQ65</accession>
<keyword evidence="3" id="KW-0804">Transcription</keyword>
<keyword evidence="4" id="KW-1133">Transmembrane helix</keyword>
<evidence type="ECO:0000256" key="4">
    <source>
        <dbReference type="SAM" id="Phobius"/>
    </source>
</evidence>
<dbReference type="Proteomes" id="UP000076715">
    <property type="component" value="Unassembled WGS sequence"/>
</dbReference>
<gene>
    <name evidence="6" type="ORF">AWE51_19530</name>
</gene>
<dbReference type="Pfam" id="PF12833">
    <property type="entry name" value="HTH_18"/>
    <property type="match status" value="1"/>
</dbReference>
<dbReference type="AlphaFoldDB" id="A0A162WQ65"/>
<dbReference type="Gene3D" id="1.10.10.60">
    <property type="entry name" value="Homeodomain-like"/>
    <property type="match status" value="2"/>
</dbReference>
<organism evidence="6 7">
    <name type="scientific">Aquimarina aggregata</name>
    <dbReference type="NCBI Taxonomy" id="1642818"/>
    <lineage>
        <taxon>Bacteria</taxon>
        <taxon>Pseudomonadati</taxon>
        <taxon>Bacteroidota</taxon>
        <taxon>Flavobacteriia</taxon>
        <taxon>Flavobacteriales</taxon>
        <taxon>Flavobacteriaceae</taxon>
        <taxon>Aquimarina</taxon>
    </lineage>
</organism>
<evidence type="ECO:0000256" key="3">
    <source>
        <dbReference type="ARBA" id="ARBA00023163"/>
    </source>
</evidence>
<dbReference type="SUPFAM" id="SSF46689">
    <property type="entry name" value="Homeodomain-like"/>
    <property type="match status" value="1"/>
</dbReference>
<protein>
    <recommendedName>
        <fullName evidence="5">HTH araC/xylS-type domain-containing protein</fullName>
    </recommendedName>
</protein>
<dbReference type="PANTHER" id="PTHR43280">
    <property type="entry name" value="ARAC-FAMILY TRANSCRIPTIONAL REGULATOR"/>
    <property type="match status" value="1"/>
</dbReference>
<keyword evidence="1" id="KW-0805">Transcription regulation</keyword>
<feature type="domain" description="HTH araC/xylS-type" evidence="5">
    <location>
        <begin position="446"/>
        <end position="554"/>
    </location>
</feature>
<dbReference type="EMBL" id="LQRT01000060">
    <property type="protein sequence ID" value="KZS38230.1"/>
    <property type="molecule type" value="Genomic_DNA"/>
</dbReference>
<evidence type="ECO:0000259" key="5">
    <source>
        <dbReference type="PROSITE" id="PS01124"/>
    </source>
</evidence>
<proteinExistence type="predicted"/>
<dbReference type="Gene3D" id="1.25.40.10">
    <property type="entry name" value="Tetratricopeptide repeat domain"/>
    <property type="match status" value="2"/>
</dbReference>
<reference evidence="6 7" key="1">
    <citation type="submission" date="2016-01" db="EMBL/GenBank/DDBJ databases">
        <title>The draft genome sequence of Aquimarina sp. RZW4-3-2.</title>
        <authorList>
            <person name="Wang Y."/>
        </authorList>
    </citation>
    <scope>NUCLEOTIDE SEQUENCE [LARGE SCALE GENOMIC DNA]</scope>
    <source>
        <strain evidence="6 7">RZW4-3-2</strain>
    </source>
</reference>
<dbReference type="InterPro" id="IPR018060">
    <property type="entry name" value="HTH_AraC"/>
</dbReference>
<keyword evidence="4" id="KW-0812">Transmembrane</keyword>